<dbReference type="Gene3D" id="3.30.780.10">
    <property type="entry name" value="SUI1-like domain"/>
    <property type="match status" value="1"/>
</dbReference>
<evidence type="ECO:0000256" key="2">
    <source>
        <dbReference type="ARBA" id="ARBA00022917"/>
    </source>
</evidence>
<dbReference type="InterPro" id="IPR001950">
    <property type="entry name" value="SUI1"/>
</dbReference>
<dbReference type="InterPro" id="IPR036877">
    <property type="entry name" value="SUI1_dom_sf"/>
</dbReference>
<dbReference type="SUPFAM" id="SSF55159">
    <property type="entry name" value="eIF1-like"/>
    <property type="match status" value="1"/>
</dbReference>
<name>A0A1I3S892_9PLAN</name>
<dbReference type="GO" id="GO:0006417">
    <property type="term" value="P:regulation of translation"/>
    <property type="evidence" value="ECO:0007669"/>
    <property type="project" value="UniProtKB-KW"/>
</dbReference>
<sequence>MCPPAPESRTPAAKQIARIAVERRKAKRLVTTVRGLVDEGSHLSDVLTLLKNSCGAGGSIQEGVVELQGDQREKAAATLSAKGYRVKQ</sequence>
<organism evidence="4 5">
    <name type="scientific">Planctomicrobium piriforme</name>
    <dbReference type="NCBI Taxonomy" id="1576369"/>
    <lineage>
        <taxon>Bacteria</taxon>
        <taxon>Pseudomonadati</taxon>
        <taxon>Planctomycetota</taxon>
        <taxon>Planctomycetia</taxon>
        <taxon>Planctomycetales</taxon>
        <taxon>Planctomycetaceae</taxon>
        <taxon>Planctomicrobium</taxon>
    </lineage>
</organism>
<reference evidence="5" key="1">
    <citation type="submission" date="2016-10" db="EMBL/GenBank/DDBJ databases">
        <authorList>
            <person name="Varghese N."/>
            <person name="Submissions S."/>
        </authorList>
    </citation>
    <scope>NUCLEOTIDE SEQUENCE [LARGE SCALE GENOMIC DNA]</scope>
    <source>
        <strain evidence="5">DSM 26348</strain>
    </source>
</reference>
<proteinExistence type="predicted"/>
<evidence type="ECO:0000256" key="1">
    <source>
        <dbReference type="ARBA" id="ARBA00022845"/>
    </source>
</evidence>
<dbReference type="PROSITE" id="PS50296">
    <property type="entry name" value="SUI1"/>
    <property type="match status" value="1"/>
</dbReference>
<gene>
    <name evidence="4" type="ORF">SAMN05421753_12321</name>
</gene>
<dbReference type="InterPro" id="IPR005872">
    <property type="entry name" value="SUI1_arc_bac"/>
</dbReference>
<keyword evidence="2" id="KW-0648">Protein biosynthesis</keyword>
<evidence type="ECO:0000313" key="5">
    <source>
        <dbReference type="Proteomes" id="UP000199518"/>
    </source>
</evidence>
<evidence type="ECO:0000259" key="3">
    <source>
        <dbReference type="PROSITE" id="PS50296"/>
    </source>
</evidence>
<dbReference type="PIRSF" id="PIRSF037511">
    <property type="entry name" value="Transl_init_SUI1_pro"/>
    <property type="match status" value="1"/>
</dbReference>
<dbReference type="Proteomes" id="UP000199518">
    <property type="component" value="Unassembled WGS sequence"/>
</dbReference>
<dbReference type="AlphaFoldDB" id="A0A1I3S892"/>
<dbReference type="GO" id="GO:0003743">
    <property type="term" value="F:translation initiation factor activity"/>
    <property type="evidence" value="ECO:0007669"/>
    <property type="project" value="UniProtKB-KW"/>
</dbReference>
<keyword evidence="4" id="KW-0396">Initiation factor</keyword>
<feature type="domain" description="SUI1" evidence="3">
    <location>
        <begin position="17"/>
        <end position="83"/>
    </location>
</feature>
<dbReference type="STRING" id="1576369.SAMN05421753_12321"/>
<keyword evidence="1" id="KW-0810">Translation regulation</keyword>
<dbReference type="Pfam" id="PF01253">
    <property type="entry name" value="SUI1"/>
    <property type="match status" value="1"/>
</dbReference>
<dbReference type="EMBL" id="FOQD01000023">
    <property type="protein sequence ID" value="SFJ53777.1"/>
    <property type="molecule type" value="Genomic_DNA"/>
</dbReference>
<accession>A0A1I3S892</accession>
<protein>
    <submittedName>
        <fullName evidence="4">Translation initiation factor 1</fullName>
    </submittedName>
</protein>
<dbReference type="CDD" id="cd11567">
    <property type="entry name" value="YciH_like"/>
    <property type="match status" value="1"/>
</dbReference>
<evidence type="ECO:0000313" key="4">
    <source>
        <dbReference type="EMBL" id="SFJ53777.1"/>
    </source>
</evidence>
<keyword evidence="5" id="KW-1185">Reference proteome</keyword>
<dbReference type="RefSeq" id="WP_245764710.1">
    <property type="nucleotide sequence ID" value="NZ_FOQD01000023.1"/>
</dbReference>